<protein>
    <submittedName>
        <fullName evidence="1">Uncharacterized protein</fullName>
    </submittedName>
</protein>
<reference evidence="1" key="1">
    <citation type="submission" date="2020-03" db="EMBL/GenBank/DDBJ databases">
        <title>The deep terrestrial virosphere.</title>
        <authorList>
            <person name="Holmfeldt K."/>
            <person name="Nilsson E."/>
            <person name="Simone D."/>
            <person name="Lopez-Fernandez M."/>
            <person name="Wu X."/>
            <person name="de Brujin I."/>
            <person name="Lundin D."/>
            <person name="Andersson A."/>
            <person name="Bertilsson S."/>
            <person name="Dopson M."/>
        </authorList>
    </citation>
    <scope>NUCLEOTIDE SEQUENCE</scope>
    <source>
        <strain evidence="1">MM415B02999</strain>
    </source>
</reference>
<evidence type="ECO:0000313" key="1">
    <source>
        <dbReference type="EMBL" id="QJA87409.1"/>
    </source>
</evidence>
<sequence length="71" mass="8457">MNKLEKLLVVGLVLSLLLSIVNFYMITVDRNENDERWDAQMKFDDTNIDLWEQQLDINRQMLDLIQTISWG</sequence>
<name>A0A6M3KZ97_9ZZZZ</name>
<dbReference type="AlphaFoldDB" id="A0A6M3KZ97"/>
<gene>
    <name evidence="1" type="ORF">MM415B02999_0013</name>
</gene>
<proteinExistence type="predicted"/>
<accession>A0A6M3KZ97</accession>
<organism evidence="1">
    <name type="scientific">viral metagenome</name>
    <dbReference type="NCBI Taxonomy" id="1070528"/>
    <lineage>
        <taxon>unclassified sequences</taxon>
        <taxon>metagenomes</taxon>
        <taxon>organismal metagenomes</taxon>
    </lineage>
</organism>
<dbReference type="EMBL" id="MT142703">
    <property type="protein sequence ID" value="QJA87409.1"/>
    <property type="molecule type" value="Genomic_DNA"/>
</dbReference>